<keyword evidence="1" id="KW-0723">Serine/threonine-protein kinase</keyword>
<evidence type="ECO:0000256" key="1">
    <source>
        <dbReference type="ARBA" id="ARBA00022527"/>
    </source>
</evidence>
<evidence type="ECO:0000313" key="10">
    <source>
        <dbReference type="Proteomes" id="UP001497383"/>
    </source>
</evidence>
<keyword evidence="10" id="KW-1185">Reference proteome</keyword>
<dbReference type="InterPro" id="IPR017441">
    <property type="entry name" value="Protein_kinase_ATP_BS"/>
</dbReference>
<keyword evidence="4" id="KW-0418">Kinase</keyword>
<proteinExistence type="predicted"/>
<evidence type="ECO:0000256" key="2">
    <source>
        <dbReference type="ARBA" id="ARBA00022679"/>
    </source>
</evidence>
<name>A0ABP0ZD22_9ASCO</name>
<dbReference type="EMBL" id="OZ022405">
    <property type="protein sequence ID" value="CAK9435568.1"/>
    <property type="molecule type" value="Genomic_DNA"/>
</dbReference>
<feature type="compositionally biased region" description="Acidic residues" evidence="7">
    <location>
        <begin position="701"/>
        <end position="715"/>
    </location>
</feature>
<dbReference type="InterPro" id="IPR030616">
    <property type="entry name" value="Aur-like"/>
</dbReference>
<dbReference type="PROSITE" id="PS00108">
    <property type="entry name" value="PROTEIN_KINASE_ST"/>
    <property type="match status" value="1"/>
</dbReference>
<dbReference type="Gene3D" id="1.10.510.10">
    <property type="entry name" value="Transferase(Phosphotransferase) domain 1"/>
    <property type="match status" value="1"/>
</dbReference>
<evidence type="ECO:0000256" key="4">
    <source>
        <dbReference type="ARBA" id="ARBA00022777"/>
    </source>
</evidence>
<dbReference type="PROSITE" id="PS00107">
    <property type="entry name" value="PROTEIN_KINASE_ATP"/>
    <property type="match status" value="1"/>
</dbReference>
<feature type="region of interest" description="Disordered" evidence="7">
    <location>
        <begin position="761"/>
        <end position="785"/>
    </location>
</feature>
<evidence type="ECO:0000259" key="8">
    <source>
        <dbReference type="PROSITE" id="PS50011"/>
    </source>
</evidence>
<evidence type="ECO:0000256" key="6">
    <source>
        <dbReference type="PROSITE-ProRule" id="PRU10141"/>
    </source>
</evidence>
<feature type="compositionally biased region" description="Acidic residues" evidence="7">
    <location>
        <begin position="554"/>
        <end position="579"/>
    </location>
</feature>
<dbReference type="InterPro" id="IPR000719">
    <property type="entry name" value="Prot_kinase_dom"/>
</dbReference>
<dbReference type="RefSeq" id="XP_066827233.1">
    <property type="nucleotide sequence ID" value="XM_066973005.1"/>
</dbReference>
<feature type="region of interest" description="Disordered" evidence="7">
    <location>
        <begin position="693"/>
        <end position="739"/>
    </location>
</feature>
<dbReference type="SUPFAM" id="SSF56112">
    <property type="entry name" value="Protein kinase-like (PK-like)"/>
    <property type="match status" value="1"/>
</dbReference>
<feature type="domain" description="Protein kinase" evidence="8">
    <location>
        <begin position="159"/>
        <end position="469"/>
    </location>
</feature>
<dbReference type="InterPro" id="IPR008271">
    <property type="entry name" value="Ser/Thr_kinase_AS"/>
</dbReference>
<dbReference type="PANTHER" id="PTHR24350">
    <property type="entry name" value="SERINE/THREONINE-PROTEIN KINASE IAL-RELATED"/>
    <property type="match status" value="1"/>
</dbReference>
<dbReference type="SMART" id="SM00220">
    <property type="entry name" value="S_TKc"/>
    <property type="match status" value="1"/>
</dbReference>
<feature type="region of interest" description="Disordered" evidence="7">
    <location>
        <begin position="540"/>
        <end position="580"/>
    </location>
</feature>
<evidence type="ECO:0000256" key="3">
    <source>
        <dbReference type="ARBA" id="ARBA00022741"/>
    </source>
</evidence>
<dbReference type="InterPro" id="IPR011009">
    <property type="entry name" value="Kinase-like_dom_sf"/>
</dbReference>
<evidence type="ECO:0000256" key="7">
    <source>
        <dbReference type="SAM" id="MobiDB-lite"/>
    </source>
</evidence>
<gene>
    <name evidence="9" type="ORF">LODBEIA_P02950</name>
</gene>
<keyword evidence="3 6" id="KW-0547">Nucleotide-binding</keyword>
<dbReference type="PROSITE" id="PS50011">
    <property type="entry name" value="PROTEIN_KINASE_DOM"/>
    <property type="match status" value="1"/>
</dbReference>
<feature type="binding site" evidence="6">
    <location>
        <position position="188"/>
    </location>
    <ligand>
        <name>ATP</name>
        <dbReference type="ChEBI" id="CHEBI:30616"/>
    </ligand>
</feature>
<dbReference type="GeneID" id="92205491"/>
<sequence>MPIVENFKKLFNNNINNSTTNTNTNTFTNNSHNNYPTTAVSKTNITSSHFNCKRNSFGGYSTLGHRSSPDLTKLEEDDKSILSSVISNDYSHNIMKDTTISNPTIATTVTPCYSVSSPQMVLGTGTGAGDTFNTNNNSTASFTFDASLHESYPDLPPNFRIIGVLGEGAFSTVYKAVDLNSNTPVAIKIISKAHLTSKQFHNIKNEIKIMKRIHHPNVLQLLNSFDTEDHCFLILEYCNGGEIFNKIIEYTYFSEPLSRHVFRQLLSAIDNLHRLNIVHRDIKPENLLFKKIPYYQRSSDECRKALRRSDETSKIDEGEFKANIGGGTIGMIKLADFGLAKQLVDEIDQSNVPLKTPCGTAGYTAPEVITCNARNTYSNFSKKSKNHYSKAVDIWSLGCFLYTIMCGFPPFYEDETNDVTMKIINGDFVFLQPWWDEISNEAKDLITKMLNVNPEERITIEEIWRHPWVTEGNSEFMGMGGNGQGEGVELTNYFQQGFEVSHVEDISATSDSLPIPMSNQPILSPRARAIKTVFDNPAMLGDNFKEPSSQFIENIDEEDEDEDDDEEDEEDDGDDEDFEPIALHDTHGEYVRTPFPKEFNFKNVFNIDKSQIGADVDADADVNVGVGVGVDVDADADHEDDFDDEISELEDEVASLQLTPKLVTRARSNSNGNSYIHNGSASVQNTFVFPSTASSHKLNDREEEEKEEEDEEEDSTTNSNSDNDVSEYQTRSSSIISGIGGDYKFTMNLNDSNLLARRKSSLKGNAPGACSTASSSITTVKEVEG</sequence>
<reference evidence="9 10" key="1">
    <citation type="submission" date="2024-03" db="EMBL/GenBank/DDBJ databases">
        <authorList>
            <person name="Brejova B."/>
        </authorList>
    </citation>
    <scope>NUCLEOTIDE SEQUENCE [LARGE SCALE GENOMIC DNA]</scope>
    <source>
        <strain evidence="9 10">CBS 14171</strain>
    </source>
</reference>
<evidence type="ECO:0000256" key="5">
    <source>
        <dbReference type="ARBA" id="ARBA00022840"/>
    </source>
</evidence>
<organism evidence="9 10">
    <name type="scientific">Lodderomyces beijingensis</name>
    <dbReference type="NCBI Taxonomy" id="1775926"/>
    <lineage>
        <taxon>Eukaryota</taxon>
        <taxon>Fungi</taxon>
        <taxon>Dikarya</taxon>
        <taxon>Ascomycota</taxon>
        <taxon>Saccharomycotina</taxon>
        <taxon>Pichiomycetes</taxon>
        <taxon>Debaryomycetaceae</taxon>
        <taxon>Candida/Lodderomyces clade</taxon>
        <taxon>Lodderomyces</taxon>
    </lineage>
</organism>
<dbReference type="Proteomes" id="UP001497383">
    <property type="component" value="Chromosome 1"/>
</dbReference>
<dbReference type="Pfam" id="PF00069">
    <property type="entry name" value="Pkinase"/>
    <property type="match status" value="1"/>
</dbReference>
<protein>
    <recommendedName>
        <fullName evidence="8">Protein kinase domain-containing protein</fullName>
    </recommendedName>
</protein>
<evidence type="ECO:0000313" key="9">
    <source>
        <dbReference type="EMBL" id="CAK9435568.1"/>
    </source>
</evidence>
<keyword evidence="5 6" id="KW-0067">ATP-binding</keyword>
<feature type="compositionally biased region" description="Low complexity" evidence="7">
    <location>
        <begin position="716"/>
        <end position="737"/>
    </location>
</feature>
<keyword evidence="2" id="KW-0808">Transferase</keyword>
<accession>A0ABP0ZD22</accession>